<dbReference type="PANTHER" id="PTHR43223:SF1">
    <property type="entry name" value="ALKYL_ARYL-SULFATASE BDS1"/>
    <property type="match status" value="1"/>
</dbReference>
<dbReference type="InterPro" id="IPR001279">
    <property type="entry name" value="Metallo-B-lactamas"/>
</dbReference>
<accession>A0A5S5BAL8</accession>
<evidence type="ECO:0000259" key="5">
    <source>
        <dbReference type="SMART" id="SM00849"/>
    </source>
</evidence>
<dbReference type="InterPro" id="IPR036527">
    <property type="entry name" value="SCP2_sterol-bd_dom_sf"/>
</dbReference>
<keyword evidence="3" id="KW-0862">Zinc</keyword>
<protein>
    <submittedName>
        <fullName evidence="6">Alkyl sulfatase BDS1-like metallo-beta-lactamase superfamily hydrolase</fullName>
    </submittedName>
</protein>
<dbReference type="Pfam" id="PF00753">
    <property type="entry name" value="Lactamase_B"/>
    <property type="match status" value="1"/>
</dbReference>
<evidence type="ECO:0000256" key="3">
    <source>
        <dbReference type="ARBA" id="ARBA00022833"/>
    </source>
</evidence>
<dbReference type="InterPro" id="IPR029229">
    <property type="entry name" value="Alkyl_sulf_C"/>
</dbReference>
<sequence length="746" mass="83606">MTASVYQPVCGVVAQSIAERIEFYQASFVECLLNDITWRQANCIALLGHLHQEQEVVALDAEHLPSGFTQNRLFHRFRQVGARQRVAREVFEPDMALGKQRVPRSADQRARMDRQRHCFHRRIALQFANISHEQLDAFIDQAIAKRPPIADGNSDCQPWMPVDQPGEGFGHQPRRREWARANTRQARLNANHGLFRITDDIYQIRGIDLANMTIVEGKTGLIIIDPLLTPATARAALALYRQHRTDRPVVAVIYTHSHVDHFGGVKGVTSQAEVDAGAVHIYAPTGFMEHAVSENVIAGNAMTRRARHMYGTDLPIDPQGHIDTGLGKGLARGPLTLIQPTELISESGVRRIDGVDIDFQLVPDSEAPAEMMMYLPAQRVLNTAELTSQQMHNIYTLRGAEVRDASQWSRYIDEALDRFGPISDVIIAQHHWPVWDSARAQEFLAGQRDLYKFIHDQTVRLMNQGYRPGEIAETLQLPASQAQRWYARGYYGTLRHNARGVYQRYLGWYDGNPANLDPPAPVDAARKTIEYMGGIEAVLERARADYAAGNYRWVASVMSQAVFAEPDNRAARQLGADALEQLGYQAEAGPWRDVYLSGAQDLRAPRETPPSDPELRADLLRSLDTGMFFDLLGVRLNGPKAADKHIVINWIFTDTDERFRLNLQNSALTWLADRQSSSPDAALTLTRKTLDSILLGESSFLKALQNGDIRVEGDVKKVVELLGLMETFDPDFPLIEPKAGGQVPAR</sequence>
<dbReference type="Proteomes" id="UP000324282">
    <property type="component" value="Unassembled WGS sequence"/>
</dbReference>
<proteinExistence type="inferred from homology"/>
<comment type="caution">
    <text evidence="6">The sequence shown here is derived from an EMBL/GenBank/DDBJ whole genome shotgun (WGS) entry which is preliminary data.</text>
</comment>
<evidence type="ECO:0000256" key="2">
    <source>
        <dbReference type="ARBA" id="ARBA00022801"/>
    </source>
</evidence>
<dbReference type="AlphaFoldDB" id="A0A5S5BAL8"/>
<feature type="domain" description="Metallo-beta-lactamase" evidence="5">
    <location>
        <begin position="209"/>
        <end position="430"/>
    </location>
</feature>
<dbReference type="CDD" id="cd07710">
    <property type="entry name" value="arylsulfatase_Sdsa1-like_MBL-fold"/>
    <property type="match status" value="1"/>
</dbReference>
<dbReference type="GO" id="GO:0018741">
    <property type="term" value="F:linear primary-alkylsulfatase activity"/>
    <property type="evidence" value="ECO:0007669"/>
    <property type="project" value="InterPro"/>
</dbReference>
<dbReference type="InterPro" id="IPR044097">
    <property type="entry name" value="Bds1/SdsA1_MBL-fold"/>
</dbReference>
<evidence type="ECO:0000256" key="1">
    <source>
        <dbReference type="ARBA" id="ARBA00022723"/>
    </source>
</evidence>
<evidence type="ECO:0000313" key="7">
    <source>
        <dbReference type="Proteomes" id="UP000324282"/>
    </source>
</evidence>
<dbReference type="GO" id="GO:0046983">
    <property type="term" value="F:protein dimerization activity"/>
    <property type="evidence" value="ECO:0007669"/>
    <property type="project" value="InterPro"/>
</dbReference>
<dbReference type="SMART" id="SM00849">
    <property type="entry name" value="Lactamase_B"/>
    <property type="match status" value="1"/>
</dbReference>
<dbReference type="InterPro" id="IPR052195">
    <property type="entry name" value="Bact_Alkyl/Aryl-Sulfatase"/>
</dbReference>
<name>A0A5S5BAL8_STUST</name>
<dbReference type="InterPro" id="IPR038536">
    <property type="entry name" value="Alkyl/aryl-sulf_dimr_sf"/>
</dbReference>
<dbReference type="Pfam" id="PF14863">
    <property type="entry name" value="Alkyl_sulf_dimr"/>
    <property type="match status" value="1"/>
</dbReference>
<dbReference type="Pfam" id="PF14864">
    <property type="entry name" value="Alkyl_sulf_C"/>
    <property type="match status" value="1"/>
</dbReference>
<dbReference type="Gene3D" id="3.60.15.30">
    <property type="entry name" value="Metallo-beta-lactamase domain"/>
    <property type="match status" value="1"/>
</dbReference>
<dbReference type="GO" id="GO:0018909">
    <property type="term" value="P:dodecyl sulfate metabolic process"/>
    <property type="evidence" value="ECO:0007669"/>
    <property type="project" value="InterPro"/>
</dbReference>
<dbReference type="GO" id="GO:0046872">
    <property type="term" value="F:metal ion binding"/>
    <property type="evidence" value="ECO:0007669"/>
    <property type="project" value="UniProtKB-KW"/>
</dbReference>
<dbReference type="Gene3D" id="1.25.40.880">
    <property type="entry name" value="Alkyl sulfatase, dimerisation domain"/>
    <property type="match status" value="1"/>
</dbReference>
<evidence type="ECO:0000313" key="6">
    <source>
        <dbReference type="EMBL" id="TYP64095.1"/>
    </source>
</evidence>
<dbReference type="SUPFAM" id="SSF55718">
    <property type="entry name" value="SCP-like"/>
    <property type="match status" value="1"/>
</dbReference>
<dbReference type="InterPro" id="IPR036866">
    <property type="entry name" value="RibonucZ/Hydroxyglut_hydro"/>
</dbReference>
<dbReference type="InterPro" id="IPR029228">
    <property type="entry name" value="Alkyl_sulf_dimr"/>
</dbReference>
<dbReference type="Gene3D" id="3.30.1050.10">
    <property type="entry name" value="SCP2 sterol-binding domain"/>
    <property type="match status" value="1"/>
</dbReference>
<gene>
    <name evidence="6" type="ORF">A9A72_123880</name>
</gene>
<dbReference type="SUPFAM" id="SSF56281">
    <property type="entry name" value="Metallo-hydrolase/oxidoreductase"/>
    <property type="match status" value="1"/>
</dbReference>
<reference evidence="6 7" key="1">
    <citation type="submission" date="2019-07" db="EMBL/GenBank/DDBJ databases">
        <title>Deep subsurface shale carbon reservoir microbial communities from Ohio and West Virginia, USA.</title>
        <authorList>
            <person name="Wrighton K."/>
        </authorList>
    </citation>
    <scope>NUCLEOTIDE SEQUENCE [LARGE SCALE GENOMIC DNA]</scope>
    <source>
        <strain evidence="6 7">NP_8Ht</strain>
    </source>
</reference>
<dbReference type="PANTHER" id="PTHR43223">
    <property type="entry name" value="ALKYL/ARYL-SULFATASE"/>
    <property type="match status" value="1"/>
</dbReference>
<dbReference type="EMBL" id="VNHQ01000013">
    <property type="protein sequence ID" value="TYP64095.1"/>
    <property type="molecule type" value="Genomic_DNA"/>
</dbReference>
<keyword evidence="2 6" id="KW-0378">Hydrolase</keyword>
<organism evidence="6 7">
    <name type="scientific">Stutzerimonas stutzeri</name>
    <name type="common">Pseudomonas stutzeri</name>
    <dbReference type="NCBI Taxonomy" id="316"/>
    <lineage>
        <taxon>Bacteria</taxon>
        <taxon>Pseudomonadati</taxon>
        <taxon>Pseudomonadota</taxon>
        <taxon>Gammaproteobacteria</taxon>
        <taxon>Pseudomonadales</taxon>
        <taxon>Pseudomonadaceae</taxon>
        <taxon>Stutzerimonas</taxon>
    </lineage>
</organism>
<evidence type="ECO:0000256" key="4">
    <source>
        <dbReference type="ARBA" id="ARBA00033751"/>
    </source>
</evidence>
<comment type="similarity">
    <text evidence="4">Belongs to the metallo-beta-lactamase superfamily. Type III sulfatase family.</text>
</comment>
<keyword evidence="1" id="KW-0479">Metal-binding</keyword>